<dbReference type="Gene3D" id="3.40.50.1110">
    <property type="entry name" value="SGNH hydrolase"/>
    <property type="match status" value="1"/>
</dbReference>
<evidence type="ECO:0000313" key="3">
    <source>
        <dbReference type="EMBL" id="RRB14047.1"/>
    </source>
</evidence>
<feature type="repeat" description="TPR" evidence="1">
    <location>
        <begin position="542"/>
        <end position="575"/>
    </location>
</feature>
<accession>A0A3P1CL64</accession>
<dbReference type="Pfam" id="PF13181">
    <property type="entry name" value="TPR_8"/>
    <property type="match status" value="2"/>
</dbReference>
<dbReference type="OrthoDB" id="239390at2"/>
<name>A0A3P1CL64_9BACT</name>
<protein>
    <recommendedName>
        <fullName evidence="5">Tetratricopeptide repeat protein</fullName>
    </recommendedName>
</protein>
<keyword evidence="2" id="KW-1133">Transmembrane helix</keyword>
<reference evidence="3 4" key="1">
    <citation type="submission" date="2018-11" db="EMBL/GenBank/DDBJ databases">
        <authorList>
            <person name="Zhou Z."/>
            <person name="Wang G."/>
        </authorList>
    </citation>
    <scope>NUCLEOTIDE SEQUENCE [LARGE SCALE GENOMIC DNA]</scope>
    <source>
        <strain evidence="3 4">KCTC42998</strain>
    </source>
</reference>
<keyword evidence="2" id="KW-0812">Transmembrane</keyword>
<feature type="repeat" description="TPR" evidence="1">
    <location>
        <begin position="635"/>
        <end position="668"/>
    </location>
</feature>
<dbReference type="InterPro" id="IPR019734">
    <property type="entry name" value="TPR_rpt"/>
</dbReference>
<comment type="caution">
    <text evidence="3">The sequence shown here is derived from an EMBL/GenBank/DDBJ whole genome shotgun (WGS) entry which is preliminary data.</text>
</comment>
<dbReference type="GO" id="GO:0016788">
    <property type="term" value="F:hydrolase activity, acting on ester bonds"/>
    <property type="evidence" value="ECO:0007669"/>
    <property type="project" value="UniProtKB-ARBA"/>
</dbReference>
<keyword evidence="2" id="KW-0472">Membrane</keyword>
<evidence type="ECO:0000256" key="2">
    <source>
        <dbReference type="SAM" id="Phobius"/>
    </source>
</evidence>
<sequence length="679" mass="77618">MNTLKQKAPLPKPAAKKVVLFKVFSILFPLLILGLVEVSLRVFHYGYDLRLFIDYPDDKNYLVFNPHASKKYFANQALATTGNSELFKKKKDATTLRIFVLGESTTIGYPYFHNGSFHRWLQYRLMHTFPDRDFEIINIALTAVNSYTVLGFAREVADYEPDAVLIYTGHNEYYGALGVGSTETLGGNPQLVNALLSLRDFRITQLITSVYEKLRTAFVSNTASSGGTRMKLMVADQQIPYQSELYKRGVEQFRFNMNETLAFLAKRNIPVFISNLVSNEKDLKPFVSFPVDNLQFPAFKKNYDLGLKSLQENDSSSAYAYLKIADQRFSRHALCQYYLGKLAYNRGDFKQAKAYFSKAKDLDGLRFRAPEEFNDVINQLCRTHKNAHLVDAKAQFEAHSANKIIGDELILEHVHPDLRGYAILSDAFYKALKDTKLVDVNSEKELSFDQLLREMPITKVDSLAGLYKVAGLKRSWPFNEALTITSFRVESEEEKIAYALATRRTEWLPAIHKLFSHYTTNRDFIKARKTVEALVLEYPTDAQYSEKVAMLSGEVKDYKKAIFYFKKAFNLAPSFDKARFLFVLYLKIDQPKQALPYLDYAMANNTAGMNLGPVRQYTEQVIQLQNAYSRDSANISVLNEIATAYFRMDNKDGAAKYVQKVLKTDADNREALALLNRLK</sequence>
<dbReference type="EMBL" id="RQJP01000003">
    <property type="protein sequence ID" value="RRB14047.1"/>
    <property type="molecule type" value="Genomic_DNA"/>
</dbReference>
<keyword evidence="4" id="KW-1185">Reference proteome</keyword>
<evidence type="ECO:0000256" key="1">
    <source>
        <dbReference type="PROSITE-ProRule" id="PRU00339"/>
    </source>
</evidence>
<dbReference type="Gene3D" id="1.25.40.10">
    <property type="entry name" value="Tetratricopeptide repeat domain"/>
    <property type="match status" value="3"/>
</dbReference>
<dbReference type="InterPro" id="IPR036514">
    <property type="entry name" value="SGNH_hydro_sf"/>
</dbReference>
<dbReference type="SUPFAM" id="SSF48452">
    <property type="entry name" value="TPR-like"/>
    <property type="match status" value="2"/>
</dbReference>
<evidence type="ECO:0008006" key="5">
    <source>
        <dbReference type="Google" id="ProtNLM"/>
    </source>
</evidence>
<dbReference type="PROSITE" id="PS50005">
    <property type="entry name" value="TPR"/>
    <property type="match status" value="2"/>
</dbReference>
<keyword evidence="1" id="KW-0802">TPR repeat</keyword>
<dbReference type="SMART" id="SM00028">
    <property type="entry name" value="TPR"/>
    <property type="match status" value="3"/>
</dbReference>
<dbReference type="AlphaFoldDB" id="A0A3P1CL64"/>
<dbReference type="SUPFAM" id="SSF52266">
    <property type="entry name" value="SGNH hydrolase"/>
    <property type="match status" value="1"/>
</dbReference>
<gene>
    <name evidence="3" type="ORF">EHT87_17550</name>
</gene>
<dbReference type="Proteomes" id="UP000274271">
    <property type="component" value="Unassembled WGS sequence"/>
</dbReference>
<organism evidence="3 4">
    <name type="scientific">Larkinella knui</name>
    <dbReference type="NCBI Taxonomy" id="2025310"/>
    <lineage>
        <taxon>Bacteria</taxon>
        <taxon>Pseudomonadati</taxon>
        <taxon>Bacteroidota</taxon>
        <taxon>Cytophagia</taxon>
        <taxon>Cytophagales</taxon>
        <taxon>Spirosomataceae</taxon>
        <taxon>Larkinella</taxon>
    </lineage>
</organism>
<evidence type="ECO:0000313" key="4">
    <source>
        <dbReference type="Proteomes" id="UP000274271"/>
    </source>
</evidence>
<proteinExistence type="predicted"/>
<feature type="transmembrane region" description="Helical" evidence="2">
    <location>
        <begin position="20"/>
        <end position="43"/>
    </location>
</feature>
<dbReference type="InterPro" id="IPR011990">
    <property type="entry name" value="TPR-like_helical_dom_sf"/>
</dbReference>